<dbReference type="InterPro" id="IPR011993">
    <property type="entry name" value="PH-like_dom_sf"/>
</dbReference>
<name>A0A6A4Z482_9STRA</name>
<dbReference type="InterPro" id="IPR023393">
    <property type="entry name" value="START-like_dom_sf"/>
</dbReference>
<dbReference type="InterPro" id="IPR001849">
    <property type="entry name" value="PH_domain"/>
</dbReference>
<dbReference type="CDD" id="cd00821">
    <property type="entry name" value="PH"/>
    <property type="match status" value="1"/>
</dbReference>
<dbReference type="SUPFAM" id="SSF50729">
    <property type="entry name" value="PH domain-like"/>
    <property type="match status" value="1"/>
</dbReference>
<dbReference type="SMART" id="SM00233">
    <property type="entry name" value="PH"/>
    <property type="match status" value="1"/>
</dbReference>
<dbReference type="Gene3D" id="3.30.530.20">
    <property type="match status" value="1"/>
</dbReference>
<dbReference type="PANTHER" id="PTHR19308:SF14">
    <property type="entry name" value="START DOMAIN-CONTAINING PROTEIN"/>
    <property type="match status" value="1"/>
</dbReference>
<comment type="caution">
    <text evidence="5">The sequence shown here is derived from an EMBL/GenBank/DDBJ whole genome shotgun (WGS) entry which is preliminary data.</text>
</comment>
<dbReference type="SUPFAM" id="SSF55961">
    <property type="entry name" value="Bet v1-like"/>
    <property type="match status" value="1"/>
</dbReference>
<sequence>MALSSSSPPPRSGYLLKESTHGAWKTRFAVLDQGVLYCYKHKRDSYPKDIVLLSGCAVKPTDGIPGCSFAVSHASQPTARVYLATSDATTTADWIRTVVDHASVAAPPKTGTTNHSPSKYFRSMSLAAAAAAAKEAAPTRPVDIPPAWRHDPSVAVSPAYANTIQAMVTDFAAYLFDQARWEPATADDDAHRLAESTQLFVCGVTKAAAKSTLTLQHPAHEILDVLLDTAQKGTFDAQLHEVAPLEAIDGHTSVHHVAYKPIFPRRGRDFVVLSHWRTLADDSILLVTRSVAHDDVPVQHDMDRALLHMEGFHIVPRDGQNAADVTYVIHADANGLPAHVVATQALKLDALRAMLDPTPATMSSPRRPPSPPNA</sequence>
<dbReference type="GO" id="GO:0005783">
    <property type="term" value="C:endoplasmic reticulum"/>
    <property type="evidence" value="ECO:0007669"/>
    <property type="project" value="UniProtKB-SubCell"/>
</dbReference>
<dbReference type="Pfam" id="PF00169">
    <property type="entry name" value="PH"/>
    <property type="match status" value="1"/>
</dbReference>
<dbReference type="AlphaFoldDB" id="A0A6A4Z482"/>
<dbReference type="PANTHER" id="PTHR19308">
    <property type="entry name" value="PHOSPHATIDYLCHOLINE TRANSFER PROTEIN"/>
    <property type="match status" value="1"/>
</dbReference>
<dbReference type="Pfam" id="PF01852">
    <property type="entry name" value="START"/>
    <property type="match status" value="1"/>
</dbReference>
<dbReference type="InterPro" id="IPR051213">
    <property type="entry name" value="START_lipid_transfer"/>
</dbReference>
<dbReference type="EMBL" id="VJMH01003785">
    <property type="protein sequence ID" value="KAF0704879.1"/>
    <property type="molecule type" value="Genomic_DNA"/>
</dbReference>
<dbReference type="InterPro" id="IPR002913">
    <property type="entry name" value="START_lipid-bd_dom"/>
</dbReference>
<dbReference type="PROSITE" id="PS50003">
    <property type="entry name" value="PH_DOMAIN"/>
    <property type="match status" value="1"/>
</dbReference>
<evidence type="ECO:0000259" key="3">
    <source>
        <dbReference type="PROSITE" id="PS50003"/>
    </source>
</evidence>
<feature type="domain" description="START" evidence="4">
    <location>
        <begin position="177"/>
        <end position="341"/>
    </location>
</feature>
<comment type="subcellular location">
    <subcellularLocation>
        <location evidence="1">Endoplasmic reticulum</location>
    </subcellularLocation>
</comment>
<dbReference type="PROSITE" id="PS50848">
    <property type="entry name" value="START"/>
    <property type="match status" value="1"/>
</dbReference>
<dbReference type="Gene3D" id="2.30.29.30">
    <property type="entry name" value="Pleckstrin-homology domain (PH domain)/Phosphotyrosine-binding domain (PTB)"/>
    <property type="match status" value="1"/>
</dbReference>
<accession>A0A6A4Z482</accession>
<dbReference type="OrthoDB" id="196858at2759"/>
<evidence type="ECO:0000256" key="2">
    <source>
        <dbReference type="ARBA" id="ARBA00022824"/>
    </source>
</evidence>
<reference evidence="5" key="1">
    <citation type="submission" date="2019-06" db="EMBL/GenBank/DDBJ databases">
        <title>Genomics analysis of Aphanomyces spp. identifies a new class of oomycete effector associated with host adaptation.</title>
        <authorList>
            <person name="Gaulin E."/>
        </authorList>
    </citation>
    <scope>NUCLEOTIDE SEQUENCE</scope>
    <source>
        <strain evidence="5">CBS 578.67</strain>
    </source>
</reference>
<evidence type="ECO:0000256" key="1">
    <source>
        <dbReference type="ARBA" id="ARBA00004240"/>
    </source>
</evidence>
<dbReference type="CDD" id="cd00177">
    <property type="entry name" value="START"/>
    <property type="match status" value="1"/>
</dbReference>
<organism evidence="5">
    <name type="scientific">Aphanomyces stellatus</name>
    <dbReference type="NCBI Taxonomy" id="120398"/>
    <lineage>
        <taxon>Eukaryota</taxon>
        <taxon>Sar</taxon>
        <taxon>Stramenopiles</taxon>
        <taxon>Oomycota</taxon>
        <taxon>Saprolegniomycetes</taxon>
        <taxon>Saprolegniales</taxon>
        <taxon>Verrucalvaceae</taxon>
        <taxon>Aphanomyces</taxon>
    </lineage>
</organism>
<protein>
    <recommendedName>
        <fullName evidence="6">PH domain-containing protein</fullName>
    </recommendedName>
</protein>
<feature type="domain" description="PH" evidence="3">
    <location>
        <begin position="8"/>
        <end position="103"/>
    </location>
</feature>
<evidence type="ECO:0000313" key="5">
    <source>
        <dbReference type="EMBL" id="KAF0704879.1"/>
    </source>
</evidence>
<feature type="non-terminal residue" evidence="5">
    <location>
        <position position="374"/>
    </location>
</feature>
<evidence type="ECO:0000259" key="4">
    <source>
        <dbReference type="PROSITE" id="PS50848"/>
    </source>
</evidence>
<dbReference type="GO" id="GO:0008289">
    <property type="term" value="F:lipid binding"/>
    <property type="evidence" value="ECO:0007669"/>
    <property type="project" value="InterPro"/>
</dbReference>
<keyword evidence="2" id="KW-0256">Endoplasmic reticulum</keyword>
<proteinExistence type="predicted"/>
<evidence type="ECO:0008006" key="6">
    <source>
        <dbReference type="Google" id="ProtNLM"/>
    </source>
</evidence>
<gene>
    <name evidence="5" type="ORF">As57867_007201</name>
</gene>